<keyword evidence="1" id="KW-0472">Membrane</keyword>
<reference evidence="2" key="1">
    <citation type="journal article" date="2014" name="Int. J. Syst. Evol. Microbiol.">
        <title>Complete genome sequence of Corynebacterium casei LMG S-19264T (=DSM 44701T), isolated from a smear-ripened cheese.</title>
        <authorList>
            <consortium name="US DOE Joint Genome Institute (JGI-PGF)"/>
            <person name="Walter F."/>
            <person name="Albersmeier A."/>
            <person name="Kalinowski J."/>
            <person name="Ruckert C."/>
        </authorList>
    </citation>
    <scope>NUCLEOTIDE SEQUENCE</scope>
    <source>
        <strain evidence="2">JCM 10088</strain>
    </source>
</reference>
<accession>A0A830GU92</accession>
<evidence type="ECO:0000313" key="3">
    <source>
        <dbReference type="Proteomes" id="UP000610960"/>
    </source>
</evidence>
<keyword evidence="3" id="KW-1185">Reference proteome</keyword>
<dbReference type="AlphaFoldDB" id="A0A830GU92"/>
<proteinExistence type="predicted"/>
<comment type="caution">
    <text evidence="2">The sequence shown here is derived from an EMBL/GenBank/DDBJ whole genome shotgun (WGS) entry which is preliminary data.</text>
</comment>
<evidence type="ECO:0000313" key="2">
    <source>
        <dbReference type="EMBL" id="GGP20308.1"/>
    </source>
</evidence>
<protein>
    <submittedName>
        <fullName evidence="2">Uncharacterized protein</fullName>
    </submittedName>
</protein>
<dbReference type="Proteomes" id="UP000610960">
    <property type="component" value="Unassembled WGS sequence"/>
</dbReference>
<name>A0A830GU92_9CREN</name>
<reference evidence="2" key="2">
    <citation type="submission" date="2020-09" db="EMBL/GenBank/DDBJ databases">
        <authorList>
            <person name="Sun Q."/>
            <person name="Ohkuma M."/>
        </authorList>
    </citation>
    <scope>NUCLEOTIDE SEQUENCE</scope>
    <source>
        <strain evidence="2">JCM 10088</strain>
    </source>
</reference>
<evidence type="ECO:0000256" key="1">
    <source>
        <dbReference type="SAM" id="Phobius"/>
    </source>
</evidence>
<dbReference type="EMBL" id="BMNL01000002">
    <property type="protein sequence ID" value="GGP20308.1"/>
    <property type="molecule type" value="Genomic_DNA"/>
</dbReference>
<keyword evidence="1" id="KW-1133">Transmembrane helix</keyword>
<keyword evidence="1" id="KW-0812">Transmembrane</keyword>
<organism evidence="2 3">
    <name type="scientific">Thermocladium modestius</name>
    <dbReference type="NCBI Taxonomy" id="62609"/>
    <lineage>
        <taxon>Archaea</taxon>
        <taxon>Thermoproteota</taxon>
        <taxon>Thermoprotei</taxon>
        <taxon>Thermoproteales</taxon>
        <taxon>Thermoproteaceae</taxon>
        <taxon>Thermocladium</taxon>
    </lineage>
</organism>
<sequence>MHAPHRGKNYMNRVGIMLLMSVALMWVLFVLILAAFIDPFSSINTVYKGASFRAVNHYSVEFINYTSPPYNETHEAGDLASLIAKALAIHGIYNYSLIVMLGNFDYYALLAVHAHGNISNIGILIRGDNAELDAGLREVVIREGTAREGFSRGDTTFVVTERYVIYDLTSPTLSKYFPGAEFFGGYENQTISFYVAGVLTSSTIAYGTFIGEYGEWVELESVNNEYRTFVPWTINCANTDNSDHSPEYQQALTIYDGADSSFYEWLSCPSSLETWWVMQALWSVNSIAQISNNTYYNKGPAICGTCPAPP</sequence>
<gene>
    <name evidence="2" type="ORF">GCM10007981_07860</name>
</gene>
<feature type="transmembrane region" description="Helical" evidence="1">
    <location>
        <begin position="16"/>
        <end position="37"/>
    </location>
</feature>